<keyword evidence="2" id="KW-1185">Reference proteome</keyword>
<accession>A0A9P4GDK1</accession>
<name>A0A9P4GDK1_9PLEO</name>
<evidence type="ECO:0000313" key="1">
    <source>
        <dbReference type="EMBL" id="KAF1843371.1"/>
    </source>
</evidence>
<protein>
    <submittedName>
        <fullName evidence="1">Uncharacterized protein</fullName>
    </submittedName>
</protein>
<dbReference type="RefSeq" id="XP_040785934.1">
    <property type="nucleotide sequence ID" value="XM_040926765.1"/>
</dbReference>
<organism evidence="1 2">
    <name type="scientific">Cucurbitaria berberidis CBS 394.84</name>
    <dbReference type="NCBI Taxonomy" id="1168544"/>
    <lineage>
        <taxon>Eukaryota</taxon>
        <taxon>Fungi</taxon>
        <taxon>Dikarya</taxon>
        <taxon>Ascomycota</taxon>
        <taxon>Pezizomycotina</taxon>
        <taxon>Dothideomycetes</taxon>
        <taxon>Pleosporomycetidae</taxon>
        <taxon>Pleosporales</taxon>
        <taxon>Pleosporineae</taxon>
        <taxon>Cucurbitariaceae</taxon>
        <taxon>Cucurbitaria</taxon>
    </lineage>
</organism>
<sequence length="106" mass="11717">MIFACRGTDRQFQIIALLVELSGIVFLQAATASSLRAHYIADGSTSPGNTERSRLLHQILSTAIRIKCLNILQDPSDCFATDAIERRCLKTTSRSAWLHLLVVSVE</sequence>
<dbReference type="GeneID" id="63844017"/>
<proteinExistence type="predicted"/>
<evidence type="ECO:0000313" key="2">
    <source>
        <dbReference type="Proteomes" id="UP000800039"/>
    </source>
</evidence>
<dbReference type="AlphaFoldDB" id="A0A9P4GDK1"/>
<dbReference type="Proteomes" id="UP000800039">
    <property type="component" value="Unassembled WGS sequence"/>
</dbReference>
<dbReference type="EMBL" id="ML976617">
    <property type="protein sequence ID" value="KAF1843371.1"/>
    <property type="molecule type" value="Genomic_DNA"/>
</dbReference>
<comment type="caution">
    <text evidence="1">The sequence shown here is derived from an EMBL/GenBank/DDBJ whole genome shotgun (WGS) entry which is preliminary data.</text>
</comment>
<gene>
    <name evidence="1" type="ORF">K460DRAFT_144195</name>
</gene>
<reference evidence="1" key="1">
    <citation type="submission" date="2020-01" db="EMBL/GenBank/DDBJ databases">
        <authorList>
            <consortium name="DOE Joint Genome Institute"/>
            <person name="Haridas S."/>
            <person name="Albert R."/>
            <person name="Binder M."/>
            <person name="Bloem J."/>
            <person name="Labutti K."/>
            <person name="Salamov A."/>
            <person name="Andreopoulos B."/>
            <person name="Baker S.E."/>
            <person name="Barry K."/>
            <person name="Bills G."/>
            <person name="Bluhm B.H."/>
            <person name="Cannon C."/>
            <person name="Castanera R."/>
            <person name="Culley D.E."/>
            <person name="Daum C."/>
            <person name="Ezra D."/>
            <person name="Gonzalez J.B."/>
            <person name="Henrissat B."/>
            <person name="Kuo A."/>
            <person name="Liang C."/>
            <person name="Lipzen A."/>
            <person name="Lutzoni F."/>
            <person name="Magnuson J."/>
            <person name="Mondo S."/>
            <person name="Nolan M."/>
            <person name="Ohm R."/>
            <person name="Pangilinan J."/>
            <person name="Park H.-J."/>
            <person name="Ramirez L."/>
            <person name="Alfaro M."/>
            <person name="Sun H."/>
            <person name="Tritt A."/>
            <person name="Yoshinaga Y."/>
            <person name="Zwiers L.-H."/>
            <person name="Turgeon B.G."/>
            <person name="Goodwin S.B."/>
            <person name="Spatafora J.W."/>
            <person name="Crous P.W."/>
            <person name="Grigoriev I.V."/>
        </authorList>
    </citation>
    <scope>NUCLEOTIDE SEQUENCE</scope>
    <source>
        <strain evidence="1">CBS 394.84</strain>
    </source>
</reference>